<dbReference type="PANTHER" id="PTHR42877:SF8">
    <property type="entry name" value="MONOOXYGENASE"/>
    <property type="match status" value="1"/>
</dbReference>
<evidence type="ECO:0000313" key="6">
    <source>
        <dbReference type="Proteomes" id="UP000544331"/>
    </source>
</evidence>
<feature type="domain" description="Linalool dehydratase/isomerase" evidence="4">
    <location>
        <begin position="229"/>
        <end position="533"/>
    </location>
</feature>
<dbReference type="Pfam" id="PF13450">
    <property type="entry name" value="NAD_binding_8"/>
    <property type="match status" value="1"/>
</dbReference>
<dbReference type="InterPro" id="IPR041411">
    <property type="entry name" value="Ldi"/>
</dbReference>
<dbReference type="EMBL" id="JAAOAN010000403">
    <property type="protein sequence ID" value="KAF5708050.1"/>
    <property type="molecule type" value="Genomic_DNA"/>
</dbReference>
<comment type="caution">
    <text evidence="5">The sequence shown here is derived from an EMBL/GenBank/DDBJ whole genome shotgun (WGS) entry which is preliminary data.</text>
</comment>
<keyword evidence="3" id="KW-0472">Membrane</keyword>
<gene>
    <name evidence="5" type="ORF">FMUND_10769</name>
</gene>
<keyword evidence="3" id="KW-1133">Transmembrane helix</keyword>
<dbReference type="InterPro" id="IPR051209">
    <property type="entry name" value="FAD-bind_Monooxygenase_sf"/>
</dbReference>
<dbReference type="OrthoDB" id="74360at2759"/>
<dbReference type="SUPFAM" id="SSF51905">
    <property type="entry name" value="FAD/NAD(P)-binding domain"/>
    <property type="match status" value="3"/>
</dbReference>
<evidence type="ECO:0000313" key="5">
    <source>
        <dbReference type="EMBL" id="KAF5708050.1"/>
    </source>
</evidence>
<evidence type="ECO:0000256" key="2">
    <source>
        <dbReference type="SAM" id="MobiDB-lite"/>
    </source>
</evidence>
<sequence>MLNGNSNGKVRDLEVSPAIPPASGTCSVSHARNRRFKAFHACMIVFAGIAYYHDLDHRLQHASLALSFPGAGFISLGGFWGIGFIVNFILFCISLFLWFATGNIIAPFLTWFGEAFVIAALPGAAKPPMAHSQAVVGALVLVSYTVIIRFMRNTRRGQESRRDVRNKYLPRLLAEMKENEMVEPESDQDREIPENVLKFLRWQIDVAVLGNDDWSGYDVIEQFQPAALRYQIVEGVYTLAFANRFYTPSFRGSYLQEAQEKLIYKYCQEKVLKYWKWECLWGKLTTNYEPVLKDNIMLTGFYSLALQFYRAATLGDRFTKDGALVLEIDKTHRYPHSSKTLTKALLDNWSKSAFCLYPCEPNWIYSFCNLYGINALKCYDTNEGTDFVSGIEGRFRKGYIEEFTDADGTCVPIKSRMTGFVIPGLIGIVNELSCSALTASLMPDVSARAYAVAKKEVLTLDSKGKLADIDCLQGADKMDPGRYKASMVTFYSQALAAAKTFGDTGVAKAVEDLIDQDESLEKVDAGGVVTYNNVSVIMRSQLLRAKLMFRNGWKRMIEEPMSDILKKGPILADAKYPEVLVAKARSHDGSDLELVLYPGTEKRTVSLGLAQLQPGREYTAGKKTFTANVEGKAQIIVTLNQRTVPILETLIQLKVRNTDLLERSERPWLEQNHPYLLSPILHLSNMVINTGNTDKNDNIVQNGHTQLNDKCRDTPIHANRHMRVICVGAGASGLHLIYKMKKDFTNFTLDVYEKNPDIGGTWYENRYPGCACDIPAHNYVYSFEPNPQWSANYASSVEIFNYFSNFADKYGLRKSIKTQHEVVGAAWIEERACWAVSIRRPDNSVFEQECDWLINGAGILNAWRWPAIPGIDKYKGQLLHSAAWDPTVDVTDRHVGLIGNGSSGIQILPKMQECVFTYFRHVTTFIREPAWISPTPGMEYRQYTDKEREEFILHPEKLTELRKASEKAIGEVFSIVFNESAAQKQLEAFIKGKMIEKINNQDLARLLIPDFAFGCRRITPGTKYLESLTKPNVTTVYGDIREITERGCVTADGKEHPTDVLICATGFDTTFRPRFPLRGRNDMNLAEEWALEPRSYLGLAASGYPNYFMYLGPNCPIANGPIVFSIELQTEYMLRFMNRWQKEDIRTFDAKREAVDDFMHQKDLFMERTVWTSDCLSWYKNPRDGRITAVWPGSTLHYMETLATPRYDDYSVEYNGRRFAYLGNGFSQTEATPGMDRTYYIRERDDGSSLFRNLMSKENMSEPMDIKSLGKQEKSLLEHE</sequence>
<reference evidence="5 6" key="1">
    <citation type="submission" date="2020-05" db="EMBL/GenBank/DDBJ databases">
        <title>Identification and distribution of gene clusters putatively required for synthesis of sphingolipid metabolism inhibitors in phylogenetically diverse species of the filamentous fungus Fusarium.</title>
        <authorList>
            <person name="Kim H.-S."/>
            <person name="Busman M."/>
            <person name="Brown D.W."/>
            <person name="Divon H."/>
            <person name="Uhlig S."/>
            <person name="Proctor R.H."/>
        </authorList>
    </citation>
    <scope>NUCLEOTIDE SEQUENCE [LARGE SCALE GENOMIC DNA]</scope>
    <source>
        <strain evidence="5 6">NRRL 66235</strain>
    </source>
</reference>
<dbReference type="InterPro" id="IPR036188">
    <property type="entry name" value="FAD/NAD-bd_sf"/>
</dbReference>
<feature type="transmembrane region" description="Helical" evidence="3">
    <location>
        <begin position="130"/>
        <end position="151"/>
    </location>
</feature>
<feature type="transmembrane region" description="Helical" evidence="3">
    <location>
        <begin position="36"/>
        <end position="53"/>
    </location>
</feature>
<evidence type="ECO:0000256" key="3">
    <source>
        <dbReference type="SAM" id="Phobius"/>
    </source>
</evidence>
<evidence type="ECO:0000256" key="1">
    <source>
        <dbReference type="ARBA" id="ARBA00010139"/>
    </source>
</evidence>
<organism evidence="5 6">
    <name type="scientific">Fusarium mundagurra</name>
    <dbReference type="NCBI Taxonomy" id="1567541"/>
    <lineage>
        <taxon>Eukaryota</taxon>
        <taxon>Fungi</taxon>
        <taxon>Dikarya</taxon>
        <taxon>Ascomycota</taxon>
        <taxon>Pezizomycotina</taxon>
        <taxon>Sordariomycetes</taxon>
        <taxon>Hypocreomycetidae</taxon>
        <taxon>Hypocreales</taxon>
        <taxon>Nectriaceae</taxon>
        <taxon>Fusarium</taxon>
        <taxon>Fusarium fujikuroi species complex</taxon>
    </lineage>
</organism>
<feature type="transmembrane region" description="Helical" evidence="3">
    <location>
        <begin position="73"/>
        <end position="97"/>
    </location>
</feature>
<dbReference type="Pfam" id="PF18566">
    <property type="entry name" value="Ldi"/>
    <property type="match status" value="1"/>
</dbReference>
<feature type="transmembrane region" description="Helical" evidence="3">
    <location>
        <begin position="104"/>
        <end position="124"/>
    </location>
</feature>
<dbReference type="Proteomes" id="UP000544331">
    <property type="component" value="Unassembled WGS sequence"/>
</dbReference>
<feature type="region of interest" description="Disordered" evidence="2">
    <location>
        <begin position="1"/>
        <end position="27"/>
    </location>
</feature>
<proteinExistence type="inferred from homology"/>
<dbReference type="PANTHER" id="PTHR42877">
    <property type="entry name" value="L-ORNITHINE N(5)-MONOOXYGENASE-RELATED"/>
    <property type="match status" value="1"/>
</dbReference>
<comment type="similarity">
    <text evidence="1">Belongs to the FAD-binding monooxygenase family.</text>
</comment>
<keyword evidence="3" id="KW-0812">Transmembrane</keyword>
<name>A0A8H5Y8N4_9HYPO</name>
<accession>A0A8H5Y8N4</accession>
<dbReference type="AlphaFoldDB" id="A0A8H5Y8N4"/>
<protein>
    <submittedName>
        <fullName evidence="5">FAD NAD(P)-binding domain-containing protein</fullName>
    </submittedName>
</protein>
<keyword evidence="6" id="KW-1185">Reference proteome</keyword>
<evidence type="ECO:0000259" key="4">
    <source>
        <dbReference type="Pfam" id="PF18566"/>
    </source>
</evidence>
<dbReference type="Gene3D" id="3.50.50.60">
    <property type="entry name" value="FAD/NAD(P)-binding domain"/>
    <property type="match status" value="2"/>
</dbReference>